<keyword evidence="4" id="KW-0732">Signal</keyword>
<dbReference type="InterPro" id="IPR013780">
    <property type="entry name" value="Glyco_hydro_b"/>
</dbReference>
<evidence type="ECO:0000256" key="8">
    <source>
        <dbReference type="RuleBase" id="RU361185"/>
    </source>
</evidence>
<reference evidence="12 13" key="1">
    <citation type="journal article" date="2013" name="BMC Genomics">
        <title>The genome and transcriptome of the pine saprophyte Ophiostoma piceae, and a comparison with the bark beetle-associated pine pathogen Grosmannia clavigera.</title>
        <authorList>
            <person name="Haridas S."/>
            <person name="Wang Y."/>
            <person name="Lim L."/>
            <person name="Massoumi Alamouti S."/>
            <person name="Jackman S."/>
            <person name="Docking R."/>
            <person name="Robertson G."/>
            <person name="Birol I."/>
            <person name="Bohlmann J."/>
            <person name="Breuil C."/>
        </authorList>
    </citation>
    <scope>NUCLEOTIDE SEQUENCE [LARGE SCALE GENOMIC DNA]</scope>
    <source>
        <strain evidence="12 13">UAMH 11346</strain>
    </source>
</reference>
<sequence>MGYEELPSAWAANATATSERAIFTVPAAADYGQNLLPWISDPKAKDPQALCPGYKATLVTGGKRGDRSGSAVGTSFTAHLDLAGKACNVYGNDVEHLTLTVDYQASDRLHVGIVPRYLGPENATWFVLPEELVPKPSGSATLSASAAASTPTTAKKSAKDRRTTPSKPSSGSSSQSDLVFSWSNSPTFGFTVTRKSSGDVLFSTAGKKLVFEDQFIEFVSPLPENYNLYGLGEVIHGFRLGNNLTRTIYAADVGDNIDANIYGSHPFYLDTRYYEKTTGKYVANAVSASSDKSTACKSTGSYKSATHGVFLRNAHPQEVVLTPAGITWRTIGGSIDLYFYSGPNAVDVMQSYQQTTVGLPAMQQYFTFGFHQCRWGYQNWTVLQEVVDNFKAANIPLETIWTDIDYMNQYRDFENDNNTFSYEEGAEFLAKLHANGQHYVPIVDSAIYAPNPENASDAYPTYDRGVDADAFMLNPDGSLYIGEVWPGYTVFPDWIGAALNGTGAFKWWSNEFVEWYKNVAFDGIWIDMSEVSSFCVGSCGSKNLTLNPVHPGFQLPGEPGNLVTNYPEGFSKTNSSEAASASSVAAAQATPTTSSNGTSASATSTSTSTSYLRTEPTPGGRDINYPPYVINNIQGDLAVHAVSPNATHHGGYVEYDTHNLFGHQILNATYNALLAAIPEKRPFIIGRSTFAGSGKWAGHWGGDNTSLWSYMVFSISQALSFSIFGVPMFGVDTCGFNGNSDMELCSRWMQLSAFFPFYRNHNVLAAIPQEPYVWSAVAEASRTAMAIRYSLLPYMYTLFADAHGTGTTVMRALSWEFPNEPWLANADHQFLLGPALLVTPCLEQGASTVKGVFPGAESNTLWYDWYNQTAVDQSWLTAGKNVTLDAPLGHIPVFVRGGYILPLQEPGQTTKESRANPWDVLVALDGTGAAAGELYLDDGESVAPSTSTWVELAASSGSLVATPQGNYSPESPPALANVTVLGVAHKPRRVSFNGAALSSSDWTYSSERLHVTGLDAKTSGGAWNSKWTVSWK</sequence>
<dbReference type="Pfam" id="PF21365">
    <property type="entry name" value="Glyco_hydro_31_3rd"/>
    <property type="match status" value="1"/>
</dbReference>
<feature type="domain" description="Glycosyl hydrolase family 31 C-terminal" evidence="11">
    <location>
        <begin position="806"/>
        <end position="901"/>
    </location>
</feature>
<dbReference type="PANTHER" id="PTHR22762:SF133">
    <property type="entry name" value="P-TYPE DOMAIN-CONTAINING PROTEIN"/>
    <property type="match status" value="1"/>
</dbReference>
<evidence type="ECO:0000256" key="1">
    <source>
        <dbReference type="ARBA" id="ARBA00001657"/>
    </source>
</evidence>
<dbReference type="CDD" id="cd14752">
    <property type="entry name" value="GH31_N"/>
    <property type="match status" value="1"/>
</dbReference>
<dbReference type="Proteomes" id="UP000016923">
    <property type="component" value="Unassembled WGS sequence"/>
</dbReference>
<dbReference type="InterPro" id="IPR048395">
    <property type="entry name" value="Glyco_hydro_31_C"/>
</dbReference>
<dbReference type="eggNOG" id="KOG1065">
    <property type="taxonomic scope" value="Eukaryota"/>
</dbReference>
<dbReference type="InterPro" id="IPR030458">
    <property type="entry name" value="Glyco_hydro_31_AS"/>
</dbReference>
<evidence type="ECO:0000256" key="9">
    <source>
        <dbReference type="SAM" id="MobiDB-lite"/>
    </source>
</evidence>
<dbReference type="PANTHER" id="PTHR22762">
    <property type="entry name" value="ALPHA-GLUCOSIDASE"/>
    <property type="match status" value="1"/>
</dbReference>
<evidence type="ECO:0000313" key="13">
    <source>
        <dbReference type="Proteomes" id="UP000016923"/>
    </source>
</evidence>
<evidence type="ECO:0000256" key="6">
    <source>
        <dbReference type="ARBA" id="ARBA00023180"/>
    </source>
</evidence>
<dbReference type="InterPro" id="IPR011013">
    <property type="entry name" value="Gal_mutarotase_sf_dom"/>
</dbReference>
<dbReference type="CDD" id="cd06602">
    <property type="entry name" value="GH31_MGAM_SI_GAA"/>
    <property type="match status" value="1"/>
</dbReference>
<dbReference type="EC" id="3.2.1.20" evidence="3"/>
<comment type="similarity">
    <text evidence="2 8">Belongs to the glycosyl hydrolase 31 family.</text>
</comment>
<dbReference type="InterPro" id="IPR030459">
    <property type="entry name" value="Glyco_hydro_31_CS"/>
</dbReference>
<evidence type="ECO:0000256" key="7">
    <source>
        <dbReference type="ARBA" id="ARBA00023295"/>
    </source>
</evidence>
<dbReference type="FunFam" id="3.20.20.80:FF:000138">
    <property type="entry name" value="Putative alpha-glucosidase AgdA"/>
    <property type="match status" value="1"/>
</dbReference>
<dbReference type="AlphaFoldDB" id="S3CAY8"/>
<dbReference type="InterPro" id="IPR000322">
    <property type="entry name" value="Glyco_hydro_31_TIM"/>
</dbReference>
<dbReference type="PROSITE" id="PS00707">
    <property type="entry name" value="GLYCOSYL_HYDROL_F31_2"/>
    <property type="match status" value="1"/>
</dbReference>
<proteinExistence type="inferred from homology"/>
<dbReference type="STRING" id="1262450.S3CAY8"/>
<dbReference type="SUPFAM" id="SSF51011">
    <property type="entry name" value="Glycosyl hydrolase domain"/>
    <property type="match status" value="1"/>
</dbReference>
<dbReference type="OMA" id="PYVINHD"/>
<protein>
    <recommendedName>
        <fullName evidence="3">alpha-glucosidase</fullName>
        <ecNumber evidence="3">3.2.1.20</ecNumber>
    </recommendedName>
</protein>
<feature type="region of interest" description="Disordered" evidence="9">
    <location>
        <begin position="582"/>
        <end position="623"/>
    </location>
</feature>
<evidence type="ECO:0000256" key="4">
    <source>
        <dbReference type="ARBA" id="ARBA00022729"/>
    </source>
</evidence>
<dbReference type="GO" id="GO:0005975">
    <property type="term" value="P:carbohydrate metabolic process"/>
    <property type="evidence" value="ECO:0007669"/>
    <property type="project" value="InterPro"/>
</dbReference>
<evidence type="ECO:0000256" key="2">
    <source>
        <dbReference type="ARBA" id="ARBA00007806"/>
    </source>
</evidence>
<gene>
    <name evidence="12" type="ORF">F503_05769</name>
</gene>
<evidence type="ECO:0000256" key="5">
    <source>
        <dbReference type="ARBA" id="ARBA00022801"/>
    </source>
</evidence>
<dbReference type="PROSITE" id="PS00129">
    <property type="entry name" value="GLYCOSYL_HYDROL_F31_1"/>
    <property type="match status" value="1"/>
</dbReference>
<keyword evidence="5 8" id="KW-0378">Hydrolase</keyword>
<keyword evidence="7 8" id="KW-0326">Glycosidase</keyword>
<dbReference type="GO" id="GO:0004558">
    <property type="term" value="F:alpha-1,4-glucosidase activity"/>
    <property type="evidence" value="ECO:0007669"/>
    <property type="project" value="UniProtKB-EC"/>
</dbReference>
<evidence type="ECO:0000256" key="3">
    <source>
        <dbReference type="ARBA" id="ARBA00012741"/>
    </source>
</evidence>
<dbReference type="VEuPathDB" id="FungiDB:F503_05769"/>
<organism evidence="12 13">
    <name type="scientific">Ophiostoma piceae (strain UAMH 11346)</name>
    <name type="common">Sap stain fungus</name>
    <dbReference type="NCBI Taxonomy" id="1262450"/>
    <lineage>
        <taxon>Eukaryota</taxon>
        <taxon>Fungi</taxon>
        <taxon>Dikarya</taxon>
        <taxon>Ascomycota</taxon>
        <taxon>Pezizomycotina</taxon>
        <taxon>Sordariomycetes</taxon>
        <taxon>Sordariomycetidae</taxon>
        <taxon>Ophiostomatales</taxon>
        <taxon>Ophiostomataceae</taxon>
        <taxon>Ophiostoma</taxon>
    </lineage>
</organism>
<name>S3CAY8_OPHP1</name>
<dbReference type="GO" id="GO:0030246">
    <property type="term" value="F:carbohydrate binding"/>
    <property type="evidence" value="ECO:0007669"/>
    <property type="project" value="InterPro"/>
</dbReference>
<feature type="region of interest" description="Disordered" evidence="9">
    <location>
        <begin position="139"/>
        <end position="178"/>
    </location>
</feature>
<comment type="catalytic activity">
    <reaction evidence="1">
        <text>Hydrolysis of terminal, non-reducing (1-&gt;4)-linked alpha-D-glucose residues with release of alpha-D-glucose.</text>
        <dbReference type="EC" id="3.2.1.20"/>
    </reaction>
</comment>
<feature type="compositionally biased region" description="Low complexity" evidence="9">
    <location>
        <begin position="582"/>
        <end position="610"/>
    </location>
</feature>
<feature type="compositionally biased region" description="Low complexity" evidence="9">
    <location>
        <begin position="166"/>
        <end position="178"/>
    </location>
</feature>
<keyword evidence="13" id="KW-1185">Reference proteome</keyword>
<dbReference type="Gene3D" id="3.20.20.80">
    <property type="entry name" value="Glycosidases"/>
    <property type="match status" value="2"/>
</dbReference>
<accession>S3CAY8</accession>
<feature type="compositionally biased region" description="Low complexity" evidence="9">
    <location>
        <begin position="139"/>
        <end position="155"/>
    </location>
</feature>
<feature type="domain" description="Glycoside hydrolase family 31 TIM barrel" evidence="10">
    <location>
        <begin position="360"/>
        <end position="798"/>
    </location>
</feature>
<dbReference type="InterPro" id="IPR017853">
    <property type="entry name" value="GH"/>
</dbReference>
<dbReference type="Pfam" id="PF01055">
    <property type="entry name" value="Glyco_hydro_31_2nd"/>
    <property type="match status" value="1"/>
</dbReference>
<dbReference type="HOGENOM" id="CLU_000631_11_0_1"/>
<dbReference type="Gene3D" id="2.60.40.1760">
    <property type="entry name" value="glycosyl hydrolase (family 31)"/>
    <property type="match status" value="1"/>
</dbReference>
<dbReference type="EMBL" id="KE148146">
    <property type="protein sequence ID" value="EPE10674.1"/>
    <property type="molecule type" value="Genomic_DNA"/>
</dbReference>
<dbReference type="Gene3D" id="2.60.40.1180">
    <property type="entry name" value="Golgi alpha-mannosidase II"/>
    <property type="match status" value="2"/>
</dbReference>
<dbReference type="FunFam" id="2.60.40.1180:FF:000001">
    <property type="entry name" value="Maltase-glucoamylase, intestinal"/>
    <property type="match status" value="1"/>
</dbReference>
<evidence type="ECO:0000259" key="10">
    <source>
        <dbReference type="Pfam" id="PF01055"/>
    </source>
</evidence>
<evidence type="ECO:0000313" key="12">
    <source>
        <dbReference type="EMBL" id="EPE10674.1"/>
    </source>
</evidence>
<dbReference type="SUPFAM" id="SSF74650">
    <property type="entry name" value="Galactose mutarotase-like"/>
    <property type="match status" value="1"/>
</dbReference>
<keyword evidence="6" id="KW-0325">Glycoprotein</keyword>
<dbReference type="OrthoDB" id="5839090at2759"/>
<evidence type="ECO:0000259" key="11">
    <source>
        <dbReference type="Pfam" id="PF21365"/>
    </source>
</evidence>
<dbReference type="SUPFAM" id="SSF51445">
    <property type="entry name" value="(Trans)glycosidases"/>
    <property type="match status" value="1"/>
</dbReference>